<keyword evidence="1" id="KW-0560">Oxidoreductase</keyword>
<dbReference type="GO" id="GO:0005739">
    <property type="term" value="C:mitochondrion"/>
    <property type="evidence" value="ECO:0007669"/>
    <property type="project" value="TreeGrafter"/>
</dbReference>
<organism evidence="3 4">
    <name type="scientific">Takifugu bimaculatus</name>
    <dbReference type="NCBI Taxonomy" id="433685"/>
    <lineage>
        <taxon>Eukaryota</taxon>
        <taxon>Metazoa</taxon>
        <taxon>Chordata</taxon>
        <taxon>Craniata</taxon>
        <taxon>Vertebrata</taxon>
        <taxon>Euteleostomi</taxon>
        <taxon>Actinopterygii</taxon>
        <taxon>Neopterygii</taxon>
        <taxon>Teleostei</taxon>
        <taxon>Neoteleostei</taxon>
        <taxon>Acanthomorphata</taxon>
        <taxon>Eupercaria</taxon>
        <taxon>Tetraodontiformes</taxon>
        <taxon>Tetradontoidea</taxon>
        <taxon>Tetraodontidae</taxon>
        <taxon>Takifugu</taxon>
    </lineage>
</organism>
<gene>
    <name evidence="3" type="ORF">fugu_009491</name>
</gene>
<reference evidence="3 4" key="1">
    <citation type="submission" date="2019-04" db="EMBL/GenBank/DDBJ databases">
        <title>The sequence and de novo assembly of Takifugu bimaculatus genome using PacBio and Hi-C technologies.</title>
        <authorList>
            <person name="Xu P."/>
            <person name="Liu B."/>
            <person name="Zhou Z."/>
        </authorList>
    </citation>
    <scope>NUCLEOTIDE SEQUENCE [LARGE SCALE GENOMIC DNA]</scope>
    <source>
        <strain evidence="3">TB-2018</strain>
        <tissue evidence="3">Muscle</tissue>
    </source>
</reference>
<dbReference type="PANTHER" id="PTHR43353">
    <property type="entry name" value="SUCCINATE-SEMIALDEHYDE DEHYDROGENASE, MITOCHONDRIAL"/>
    <property type="match status" value="1"/>
</dbReference>
<dbReference type="InterPro" id="IPR016161">
    <property type="entry name" value="Ald_DH/histidinol_DH"/>
</dbReference>
<evidence type="ECO:0000259" key="2">
    <source>
        <dbReference type="Pfam" id="PF00171"/>
    </source>
</evidence>
<dbReference type="SUPFAM" id="SSF53720">
    <property type="entry name" value="ALDH-like"/>
    <property type="match status" value="1"/>
</dbReference>
<dbReference type="Gene3D" id="3.40.605.10">
    <property type="entry name" value="Aldehyde Dehydrogenase, Chain A, domain 1"/>
    <property type="match status" value="1"/>
</dbReference>
<protein>
    <recommendedName>
        <fullName evidence="2">Aldehyde dehydrogenase domain-containing protein</fullName>
    </recommendedName>
</protein>
<dbReference type="GO" id="GO:0009450">
    <property type="term" value="P:gamma-aminobutyric acid catabolic process"/>
    <property type="evidence" value="ECO:0007669"/>
    <property type="project" value="TreeGrafter"/>
</dbReference>
<name>A0A4Z2CCW3_9TELE</name>
<evidence type="ECO:0000256" key="1">
    <source>
        <dbReference type="ARBA" id="ARBA00023002"/>
    </source>
</evidence>
<evidence type="ECO:0000313" key="4">
    <source>
        <dbReference type="Proteomes" id="UP000516260"/>
    </source>
</evidence>
<dbReference type="InterPro" id="IPR016162">
    <property type="entry name" value="Ald_DH_N"/>
</dbReference>
<sequence length="260" mass="28409">MSALRVRSSRRLLRQLLSTAAMNRRYTLDVAAPLLRTQSYVDGRWVSAASDFPVVDPCTGQEIVRVSNCGPRRRPDGRGGRVRSQLLRRWFDLLVLHQEDLAKLITFECGKPMREAVGEILYSASFLEWFSEEARRVEGDIIASPFKDRKILFLKQPVGVATIITPWNFPSAMITRKVGAALAAGCTVVVKPAEDTPLSALALAELAEQAGIPPGVFNVVPCSRENTPTVGEVLCTDPLVAKISFTGSTATGKLLLKMAA</sequence>
<dbReference type="PANTHER" id="PTHR43353:SF5">
    <property type="entry name" value="SUCCINATE-SEMIALDEHYDE DEHYDROGENASE, MITOCHONDRIAL"/>
    <property type="match status" value="1"/>
</dbReference>
<dbReference type="EMBL" id="SWLE01000002">
    <property type="protein sequence ID" value="TNN02004.1"/>
    <property type="molecule type" value="Genomic_DNA"/>
</dbReference>
<dbReference type="AlphaFoldDB" id="A0A4Z2CCW3"/>
<dbReference type="FunFam" id="3.40.605.10:FF:000096">
    <property type="entry name" value="Succinate-semialdehyde dehydrogenase, mitochondrial"/>
    <property type="match status" value="1"/>
</dbReference>
<proteinExistence type="predicted"/>
<dbReference type="GO" id="GO:0004777">
    <property type="term" value="F:succinate-semialdehyde dehydrogenase (NAD+) activity"/>
    <property type="evidence" value="ECO:0007669"/>
    <property type="project" value="TreeGrafter"/>
</dbReference>
<feature type="domain" description="Aldehyde dehydrogenase" evidence="2">
    <location>
        <begin position="82"/>
        <end position="259"/>
    </location>
</feature>
<keyword evidence="4" id="KW-1185">Reference proteome</keyword>
<accession>A0A4Z2CCW3</accession>
<evidence type="ECO:0000313" key="3">
    <source>
        <dbReference type="EMBL" id="TNN02004.1"/>
    </source>
</evidence>
<dbReference type="Proteomes" id="UP000516260">
    <property type="component" value="Chromosome 10"/>
</dbReference>
<dbReference type="InterPro" id="IPR015590">
    <property type="entry name" value="Aldehyde_DH_dom"/>
</dbReference>
<comment type="caution">
    <text evidence="3">The sequence shown here is derived from an EMBL/GenBank/DDBJ whole genome shotgun (WGS) entry which is preliminary data.</text>
</comment>
<dbReference type="Pfam" id="PF00171">
    <property type="entry name" value="Aldedh"/>
    <property type="match status" value="1"/>
</dbReference>
<dbReference type="InterPro" id="IPR050740">
    <property type="entry name" value="Aldehyde_DH_Superfamily"/>
</dbReference>